<reference evidence="2 3" key="1">
    <citation type="submission" date="2016-01" db="EMBL/GenBank/DDBJ databases">
        <title>High potential of lignocellulose degradation of a new Verrucomicrobia species.</title>
        <authorList>
            <person name="Wang Y."/>
            <person name="Shi Y."/>
            <person name="Qiu Z."/>
            <person name="Liu S."/>
            <person name="Yang H."/>
        </authorList>
    </citation>
    <scope>NUCLEOTIDE SEQUENCE [LARGE SCALE GENOMIC DNA]</scope>
    <source>
        <strain evidence="2 3">TSB47</strain>
    </source>
</reference>
<name>A0A178ICX0_9BACT</name>
<keyword evidence="3" id="KW-1185">Reference proteome</keyword>
<sequence length="512" mass="54462">MHPPPFPRFPRVMGFFDRFKKTARPQSQPAPASAQPSAPPAGAAGVVPPSDPLQPGSSATLVQPPPGLAAAGAPAPDAPAIPAELSNASVKTLLLAACEKLQSRDLPGALAIYESLLRDAGDRADVLVTLSADLGTNGYIEQIVELVAPRYDAERHGPATGINLLQAYLATRNTTAAQHLLDILFALDRPELEERLHGFSNALAELIEAEKSGTLAPPPAARPDGTSAAPPAQKTIHLASISRPIWSYGLEAVPSALPPPKEGRARRVAFCQLSQLGVTDPMEHAARPEDAVARLTRGLPLWFAETFYFAPHYAPLAVVALLGDASYAVFPTEWTTDNLRQLVSTSGDPIDYVFTGALRNTNDDYELTLRVWEVKKFRERRQFTARWTPATIDAALADLHAAVCQFMEWKPYPGGPAYGRASAPAAWCDTLGASLSWFLADKQTLPSGWLAEPAATAAALAARAATGERESLAWLTFRDRAARIGLSDTLPPAAPALAATPLVDAARQALGG</sequence>
<dbReference type="AlphaFoldDB" id="A0A178ICX0"/>
<dbReference type="STRING" id="1184151.AW736_25845"/>
<dbReference type="Proteomes" id="UP000078486">
    <property type="component" value="Unassembled WGS sequence"/>
</dbReference>
<evidence type="ECO:0000313" key="2">
    <source>
        <dbReference type="EMBL" id="OAM86909.1"/>
    </source>
</evidence>
<evidence type="ECO:0000313" key="3">
    <source>
        <dbReference type="Proteomes" id="UP000078486"/>
    </source>
</evidence>
<feature type="region of interest" description="Disordered" evidence="1">
    <location>
        <begin position="17"/>
        <end position="75"/>
    </location>
</feature>
<comment type="caution">
    <text evidence="2">The sequence shown here is derived from an EMBL/GenBank/DDBJ whole genome shotgun (WGS) entry which is preliminary data.</text>
</comment>
<dbReference type="EMBL" id="LRRQ01000191">
    <property type="protein sequence ID" value="OAM86909.1"/>
    <property type="molecule type" value="Genomic_DNA"/>
</dbReference>
<protein>
    <submittedName>
        <fullName evidence="2">Uncharacterized protein</fullName>
    </submittedName>
</protein>
<evidence type="ECO:0000256" key="1">
    <source>
        <dbReference type="SAM" id="MobiDB-lite"/>
    </source>
</evidence>
<proteinExistence type="predicted"/>
<gene>
    <name evidence="2" type="ORF">AW736_25845</name>
</gene>
<organism evidence="2 3">
    <name type="scientific">Termitidicoccus mucosus</name>
    <dbReference type="NCBI Taxonomy" id="1184151"/>
    <lineage>
        <taxon>Bacteria</taxon>
        <taxon>Pseudomonadati</taxon>
        <taxon>Verrucomicrobiota</taxon>
        <taxon>Opitutia</taxon>
        <taxon>Opitutales</taxon>
        <taxon>Opitutaceae</taxon>
        <taxon>Termitidicoccus</taxon>
    </lineage>
</organism>
<feature type="compositionally biased region" description="Low complexity" evidence="1">
    <location>
        <begin position="25"/>
        <end position="48"/>
    </location>
</feature>
<accession>A0A178ICX0</accession>